<dbReference type="Proteomes" id="UP000228809">
    <property type="component" value="Unassembled WGS sequence"/>
</dbReference>
<dbReference type="InterPro" id="IPR043993">
    <property type="entry name" value="T4SS_pilin"/>
</dbReference>
<evidence type="ECO:0000313" key="3">
    <source>
        <dbReference type="EMBL" id="PIT90871.1"/>
    </source>
</evidence>
<evidence type="ECO:0000256" key="1">
    <source>
        <dbReference type="SAM" id="Phobius"/>
    </source>
</evidence>
<dbReference type="AlphaFoldDB" id="A0A2M6WDJ4"/>
<evidence type="ECO:0008006" key="5">
    <source>
        <dbReference type="Google" id="ProtNLM"/>
    </source>
</evidence>
<keyword evidence="1" id="KW-1133">Transmembrane helix</keyword>
<keyword evidence="1" id="KW-0472">Membrane</keyword>
<dbReference type="Pfam" id="PF18895">
    <property type="entry name" value="T4SS_pilin"/>
    <property type="match status" value="1"/>
</dbReference>
<evidence type="ECO:0000256" key="2">
    <source>
        <dbReference type="SAM" id="SignalP"/>
    </source>
</evidence>
<feature type="transmembrane region" description="Helical" evidence="1">
    <location>
        <begin position="94"/>
        <end position="113"/>
    </location>
</feature>
<keyword evidence="1" id="KW-0812">Transmembrane</keyword>
<feature type="transmembrane region" description="Helical" evidence="1">
    <location>
        <begin position="49"/>
        <end position="82"/>
    </location>
</feature>
<accession>A0A2M6WDJ4</accession>
<protein>
    <recommendedName>
        <fullName evidence="5">TrbC/VIRB2 family protein</fullName>
    </recommendedName>
</protein>
<organism evidence="3 4">
    <name type="scientific">Candidatus Kaiserbacteria bacterium CG10_big_fil_rev_8_21_14_0_10_49_17</name>
    <dbReference type="NCBI Taxonomy" id="1974609"/>
    <lineage>
        <taxon>Bacteria</taxon>
        <taxon>Candidatus Kaiseribacteriota</taxon>
    </lineage>
</organism>
<feature type="chain" id="PRO_5016239885" description="TrbC/VIRB2 family protein" evidence="2">
    <location>
        <begin position="26"/>
        <end position="124"/>
    </location>
</feature>
<name>A0A2M6WDJ4_9BACT</name>
<comment type="caution">
    <text evidence="3">The sequence shown here is derived from an EMBL/GenBank/DDBJ whole genome shotgun (WGS) entry which is preliminary data.</text>
</comment>
<keyword evidence="2" id="KW-0732">Signal</keyword>
<gene>
    <name evidence="3" type="ORF">COU17_03425</name>
</gene>
<sequence length="124" mass="12873">MKLFRSIAITAGSSLVLLVPFLAGAATENVTGGSPGGGLQNPLSGVSTIPQFINVLLDAIIVIGLPIAALFIIYAGFLFVTAQGSEEKLKNAKSTFLWTLVGIAVFIGAKVIAELIDTTIKSIR</sequence>
<feature type="signal peptide" evidence="2">
    <location>
        <begin position="1"/>
        <end position="25"/>
    </location>
</feature>
<evidence type="ECO:0000313" key="4">
    <source>
        <dbReference type="Proteomes" id="UP000228809"/>
    </source>
</evidence>
<proteinExistence type="predicted"/>
<dbReference type="EMBL" id="PFBJ01000019">
    <property type="protein sequence ID" value="PIT90871.1"/>
    <property type="molecule type" value="Genomic_DNA"/>
</dbReference>
<reference evidence="4" key="1">
    <citation type="submission" date="2017-09" db="EMBL/GenBank/DDBJ databases">
        <title>Depth-based differentiation of microbial function through sediment-hosted aquifers and enrichment of novel symbionts in the deep terrestrial subsurface.</title>
        <authorList>
            <person name="Probst A.J."/>
            <person name="Ladd B."/>
            <person name="Jarett J.K."/>
            <person name="Geller-Mcgrath D.E."/>
            <person name="Sieber C.M.K."/>
            <person name="Emerson J.B."/>
            <person name="Anantharaman K."/>
            <person name="Thomas B.C."/>
            <person name="Malmstrom R."/>
            <person name="Stieglmeier M."/>
            <person name="Klingl A."/>
            <person name="Woyke T."/>
            <person name="Ryan C.M."/>
            <person name="Banfield J.F."/>
        </authorList>
    </citation>
    <scope>NUCLEOTIDE SEQUENCE [LARGE SCALE GENOMIC DNA]</scope>
</reference>